<dbReference type="RefSeq" id="WP_058261894.1">
    <property type="nucleotide sequence ID" value="NZ_CP051181.1"/>
</dbReference>
<evidence type="ECO:0000256" key="2">
    <source>
        <dbReference type="ARBA" id="ARBA00005517"/>
    </source>
</evidence>
<dbReference type="NCBIfam" id="TIGR00260">
    <property type="entry name" value="thrC"/>
    <property type="match status" value="1"/>
</dbReference>
<dbReference type="SUPFAM" id="SSF53686">
    <property type="entry name" value="Tryptophan synthase beta subunit-like PLP-dependent enzymes"/>
    <property type="match status" value="1"/>
</dbReference>
<dbReference type="Gene3D" id="3.40.50.1100">
    <property type="match status" value="2"/>
</dbReference>
<comment type="catalytic activity">
    <reaction evidence="8">
        <text>O-phospho-L-homoserine + H2O = L-threonine + phosphate</text>
        <dbReference type="Rhea" id="RHEA:10840"/>
        <dbReference type="ChEBI" id="CHEBI:15377"/>
        <dbReference type="ChEBI" id="CHEBI:43474"/>
        <dbReference type="ChEBI" id="CHEBI:57590"/>
        <dbReference type="ChEBI" id="CHEBI:57926"/>
        <dbReference type="EC" id="4.2.3.1"/>
    </reaction>
</comment>
<evidence type="ECO:0000256" key="10">
    <source>
        <dbReference type="PIRSR" id="PIRSR604450-51"/>
    </source>
</evidence>
<comment type="pathway">
    <text evidence="7">Amino-acid biosynthesis.</text>
</comment>
<dbReference type="STRING" id="53501.SAMN04488043_109171"/>
<proteinExistence type="inferred from homology"/>
<feature type="modified residue" description="N6-(pyridoxal phosphate)lysine" evidence="10">
    <location>
        <position position="112"/>
    </location>
</feature>
<evidence type="ECO:0000313" key="13">
    <source>
        <dbReference type="Proteomes" id="UP000051587"/>
    </source>
</evidence>
<sequence length="462" mass="50000">MKYISTRGKAPVLNFEQAMMTGLARDGGLYLPETIPTLSPDDIAALAGLSYEETAFRIMKPFIGDCFTDDEFRDIIAKAYAGFGHAARAPLVQLDSNHFLLELFHGPTLAFKDFAMQLIGQLFQASLKRSGGHVTIAGATSGDTGSAAIEAFKGLEAVDVFILFPHGRVSEVQRRQMTTPAESNVHALAMDGHFDDCQARVKDMFNDFDFRDGVHLAGVNSINFARVLAQVVYYFSSAVSLGAPQRKVSFTVPTGNFGDIFAGYIAKRMGLPIDRLVVATNQNDILHRCLSSGDYRPDGVVPSISPSMDIQVSSNFERALFYAYDQDGAAVAQLMEELSAGGFTVSQGALQALREVFDSGHCSEAETSATIRTLFDTTGELLCPHSAVGVKVANELRDADVPMITLATAHPAKFPAAVEAASGQHPDLPTRMADLYDRSERVSRIANDLGAIEDLIKDRIAK</sequence>
<evidence type="ECO:0000256" key="4">
    <source>
        <dbReference type="ARBA" id="ARBA00022605"/>
    </source>
</evidence>
<evidence type="ECO:0000256" key="7">
    <source>
        <dbReference type="ARBA" id="ARBA00029440"/>
    </source>
</evidence>
<evidence type="ECO:0000256" key="5">
    <source>
        <dbReference type="ARBA" id="ARBA00022898"/>
    </source>
</evidence>
<dbReference type="Gene3D" id="3.90.1380.10">
    <property type="entry name" value="Threonine synthase, N-terminal domain"/>
    <property type="match status" value="1"/>
</dbReference>
<evidence type="ECO:0000256" key="3">
    <source>
        <dbReference type="ARBA" id="ARBA00018679"/>
    </source>
</evidence>
<keyword evidence="5 10" id="KW-0663">Pyridoxal phosphate</keyword>
<dbReference type="Pfam" id="PF24857">
    <property type="entry name" value="THR4_C"/>
    <property type="match status" value="1"/>
</dbReference>
<dbReference type="EMBL" id="CYSA01000015">
    <property type="protein sequence ID" value="CUH64185.1"/>
    <property type="molecule type" value="Genomic_DNA"/>
</dbReference>
<comment type="cofactor">
    <cofactor evidence="1 10">
        <name>pyridoxal 5'-phosphate</name>
        <dbReference type="ChEBI" id="CHEBI:597326"/>
    </cofactor>
</comment>
<dbReference type="Pfam" id="PF14821">
    <property type="entry name" value="Thr_synth_N"/>
    <property type="match status" value="1"/>
</dbReference>
<evidence type="ECO:0000256" key="8">
    <source>
        <dbReference type="ARBA" id="ARBA00049144"/>
    </source>
</evidence>
<dbReference type="PANTHER" id="PTHR42690">
    <property type="entry name" value="THREONINE SYNTHASE FAMILY MEMBER"/>
    <property type="match status" value="1"/>
</dbReference>
<feature type="domain" description="Threonine synthase N-terminal" evidence="11">
    <location>
        <begin position="2"/>
        <end position="80"/>
    </location>
</feature>
<protein>
    <recommendedName>
        <fullName evidence="3 9">Threonine synthase</fullName>
        <ecNumber evidence="9">4.2.3.1</ecNumber>
    </recommendedName>
</protein>
<keyword evidence="13" id="KW-1185">Reference proteome</keyword>
<gene>
    <name evidence="12" type="primary">thrC</name>
    <name evidence="12" type="ORF">TG4357_01130</name>
</gene>
<dbReference type="PANTHER" id="PTHR42690:SF1">
    <property type="entry name" value="THREONINE SYNTHASE-LIKE 2"/>
    <property type="match status" value="1"/>
</dbReference>
<evidence type="ECO:0000313" key="12">
    <source>
        <dbReference type="EMBL" id="CUH64185.1"/>
    </source>
</evidence>
<organism evidence="12 13">
    <name type="scientific">Thalassovita gelatinovora</name>
    <name type="common">Thalassobius gelatinovorus</name>
    <dbReference type="NCBI Taxonomy" id="53501"/>
    <lineage>
        <taxon>Bacteria</taxon>
        <taxon>Pseudomonadati</taxon>
        <taxon>Pseudomonadota</taxon>
        <taxon>Alphaproteobacteria</taxon>
        <taxon>Rhodobacterales</taxon>
        <taxon>Roseobacteraceae</taxon>
        <taxon>Thalassovita</taxon>
    </lineage>
</organism>
<dbReference type="GO" id="GO:0030170">
    <property type="term" value="F:pyridoxal phosphate binding"/>
    <property type="evidence" value="ECO:0007669"/>
    <property type="project" value="InterPro"/>
</dbReference>
<dbReference type="InterPro" id="IPR029144">
    <property type="entry name" value="Thr_synth_N"/>
</dbReference>
<evidence type="ECO:0000256" key="9">
    <source>
        <dbReference type="NCBIfam" id="TIGR00260"/>
    </source>
</evidence>
<dbReference type="InterPro" id="IPR036052">
    <property type="entry name" value="TrpB-like_PALP_sf"/>
</dbReference>
<dbReference type="Proteomes" id="UP000051587">
    <property type="component" value="Unassembled WGS sequence"/>
</dbReference>
<dbReference type="GO" id="GO:0004795">
    <property type="term" value="F:threonine synthase activity"/>
    <property type="evidence" value="ECO:0007669"/>
    <property type="project" value="UniProtKB-UniRule"/>
</dbReference>
<keyword evidence="4" id="KW-0028">Amino-acid biosynthesis</keyword>
<evidence type="ECO:0000256" key="1">
    <source>
        <dbReference type="ARBA" id="ARBA00001933"/>
    </source>
</evidence>
<dbReference type="PROSITE" id="PS00165">
    <property type="entry name" value="DEHYDRATASE_SER_THR"/>
    <property type="match status" value="1"/>
</dbReference>
<reference evidence="12 13" key="1">
    <citation type="submission" date="2015-09" db="EMBL/GenBank/DDBJ databases">
        <authorList>
            <consortium name="Swine Surveillance"/>
        </authorList>
    </citation>
    <scope>NUCLEOTIDE SEQUENCE [LARGE SCALE GENOMIC DNA]</scope>
    <source>
        <strain evidence="12 13">CECT 4357</strain>
    </source>
</reference>
<dbReference type="OrthoDB" id="9763107at2"/>
<evidence type="ECO:0000256" key="6">
    <source>
        <dbReference type="ARBA" id="ARBA00023239"/>
    </source>
</evidence>
<dbReference type="CDD" id="cd01560">
    <property type="entry name" value="Thr-synth_2"/>
    <property type="match status" value="1"/>
</dbReference>
<name>A0A0P1FWA5_THAGE</name>
<dbReference type="AlphaFoldDB" id="A0A0P1FWA5"/>
<comment type="similarity">
    <text evidence="2">Belongs to the threonine synthase family.</text>
</comment>
<dbReference type="InterPro" id="IPR051166">
    <property type="entry name" value="Threonine_Synthase"/>
</dbReference>
<evidence type="ECO:0000259" key="11">
    <source>
        <dbReference type="Pfam" id="PF14821"/>
    </source>
</evidence>
<dbReference type="GO" id="GO:0009088">
    <property type="term" value="P:threonine biosynthetic process"/>
    <property type="evidence" value="ECO:0007669"/>
    <property type="project" value="UniProtKB-UniRule"/>
</dbReference>
<dbReference type="InterPro" id="IPR000634">
    <property type="entry name" value="Ser/Thr_deHydtase_PyrdxlP-BS"/>
</dbReference>
<dbReference type="EC" id="4.2.3.1" evidence="9"/>
<dbReference type="InterPro" id="IPR037158">
    <property type="entry name" value="Thr_synth_N_sf"/>
</dbReference>
<dbReference type="UniPathway" id="UPA00050">
    <property type="reaction ID" value="UER00065"/>
</dbReference>
<keyword evidence="6 12" id="KW-0456">Lyase</keyword>
<dbReference type="InterPro" id="IPR004450">
    <property type="entry name" value="Thr_synthase-like"/>
</dbReference>
<accession>A0A0P1FWA5</accession>